<dbReference type="AlphaFoldDB" id="A0A5D0MBT0"/>
<dbReference type="FunFam" id="3.40.50.300:FF:000426">
    <property type="entry name" value="Ferrous iron transport protein B"/>
    <property type="match status" value="1"/>
</dbReference>
<dbReference type="InterPro" id="IPR011642">
    <property type="entry name" value="Gate_dom"/>
</dbReference>
<feature type="binding site" evidence="15">
    <location>
        <position position="22"/>
    </location>
    <ligand>
        <name>Mg(2+)</name>
        <dbReference type="ChEBI" id="CHEBI:18420"/>
        <label>1</label>
    </ligand>
</feature>
<feature type="binding site" evidence="14">
    <location>
        <begin position="32"/>
        <end position="36"/>
    </location>
    <ligand>
        <name>GTP</name>
        <dbReference type="ChEBI" id="CHEBI:37565"/>
        <label>1</label>
    </ligand>
</feature>
<organism evidence="18 19">
    <name type="scientific">Candidatus Mcinerneyibacterium aminivorans</name>
    <dbReference type="NCBI Taxonomy" id="2703815"/>
    <lineage>
        <taxon>Bacteria</taxon>
        <taxon>Candidatus Macinerneyibacteriota</taxon>
        <taxon>Candidatus Mcinerneyibacteria</taxon>
        <taxon>Candidatus Mcinerneyibacteriales</taxon>
        <taxon>Candidatus Mcinerneyibacteriaceae</taxon>
        <taxon>Candidatus Mcinerneyibacterium</taxon>
    </lineage>
</organism>
<feature type="transmembrane region" description="Helical" evidence="16">
    <location>
        <begin position="686"/>
        <end position="709"/>
    </location>
</feature>
<evidence type="ECO:0000256" key="10">
    <source>
        <dbReference type="ARBA" id="ARBA00023065"/>
    </source>
</evidence>
<evidence type="ECO:0000256" key="4">
    <source>
        <dbReference type="ARBA" id="ARBA00022496"/>
    </source>
</evidence>
<evidence type="ECO:0000259" key="17">
    <source>
        <dbReference type="PROSITE" id="PS51711"/>
    </source>
</evidence>
<dbReference type="InterPro" id="IPR003373">
    <property type="entry name" value="Fe2_transport_prot-B"/>
</dbReference>
<dbReference type="GO" id="GO:0015093">
    <property type="term" value="F:ferrous iron transmembrane transporter activity"/>
    <property type="evidence" value="ECO:0007669"/>
    <property type="project" value="UniProtKB-UniRule"/>
</dbReference>
<dbReference type="InterPro" id="IPR006073">
    <property type="entry name" value="GTP-bd"/>
</dbReference>
<evidence type="ECO:0000256" key="16">
    <source>
        <dbReference type="RuleBase" id="RU362098"/>
    </source>
</evidence>
<evidence type="ECO:0000313" key="19">
    <source>
        <dbReference type="Proteomes" id="UP000324143"/>
    </source>
</evidence>
<keyword evidence="11 14" id="KW-0342">GTP-binding</keyword>
<dbReference type="InterPro" id="IPR027417">
    <property type="entry name" value="P-loop_NTPase"/>
</dbReference>
<dbReference type="InterPro" id="IPR030389">
    <property type="entry name" value="G_FEOB_dom"/>
</dbReference>
<gene>
    <name evidence="18" type="primary">feoB</name>
    <name evidence="18" type="ORF">FXF47_05495</name>
</gene>
<dbReference type="NCBIfam" id="TIGR00437">
    <property type="entry name" value="feoB"/>
    <property type="match status" value="1"/>
</dbReference>
<keyword evidence="15" id="KW-0460">Magnesium</keyword>
<dbReference type="PRINTS" id="PR00326">
    <property type="entry name" value="GTP1OBG"/>
</dbReference>
<feature type="transmembrane region" description="Helical" evidence="16">
    <location>
        <begin position="510"/>
        <end position="529"/>
    </location>
</feature>
<dbReference type="InterPro" id="IPR011640">
    <property type="entry name" value="Fe2_transport_prot_B_C"/>
</dbReference>
<evidence type="ECO:0000256" key="13">
    <source>
        <dbReference type="NCBIfam" id="TIGR00437"/>
    </source>
</evidence>
<keyword evidence="12 16" id="KW-0472">Membrane</keyword>
<accession>A0A5D0MBT0</accession>
<dbReference type="EMBL" id="VSIX01000050">
    <property type="protein sequence ID" value="TYB31174.1"/>
    <property type="molecule type" value="Genomic_DNA"/>
</dbReference>
<evidence type="ECO:0000256" key="8">
    <source>
        <dbReference type="ARBA" id="ARBA00022989"/>
    </source>
</evidence>
<evidence type="ECO:0000256" key="12">
    <source>
        <dbReference type="ARBA" id="ARBA00023136"/>
    </source>
</evidence>
<dbReference type="GO" id="GO:0046872">
    <property type="term" value="F:metal ion binding"/>
    <property type="evidence" value="ECO:0007669"/>
    <property type="project" value="UniProtKB-KW"/>
</dbReference>
<dbReference type="Gene3D" id="1.10.287.1770">
    <property type="match status" value="1"/>
</dbReference>
<feature type="transmembrane region" description="Helical" evidence="16">
    <location>
        <begin position="382"/>
        <end position="405"/>
    </location>
</feature>
<keyword evidence="7 14" id="KW-0547">Nucleotide-binding</keyword>
<dbReference type="Gene3D" id="3.40.50.300">
    <property type="entry name" value="P-loop containing nucleotide triphosphate hydrolases"/>
    <property type="match status" value="1"/>
</dbReference>
<proteinExistence type="inferred from homology"/>
<evidence type="ECO:0000256" key="14">
    <source>
        <dbReference type="PIRSR" id="PIRSR603373-1"/>
    </source>
</evidence>
<comment type="similarity">
    <text evidence="16">Belongs to the TRAFAC class TrmE-Era-EngA-EngB-Septin-like GTPase superfamily. FeoB GTPase (TC 9.A.8) family.</text>
</comment>
<dbReference type="Pfam" id="PF07664">
    <property type="entry name" value="FeoB_C"/>
    <property type="match status" value="1"/>
</dbReference>
<name>A0A5D0MBT0_9BACT</name>
<feature type="domain" description="FeoB-type G" evidence="17">
    <location>
        <begin position="1"/>
        <end position="162"/>
    </location>
</feature>
<evidence type="ECO:0000313" key="18">
    <source>
        <dbReference type="EMBL" id="TYB31174.1"/>
    </source>
</evidence>
<dbReference type="InterPro" id="IPR041069">
    <property type="entry name" value="FeoB_Cyto"/>
</dbReference>
<dbReference type="GO" id="GO:0005886">
    <property type="term" value="C:plasma membrane"/>
    <property type="evidence" value="ECO:0007669"/>
    <property type="project" value="UniProtKB-SubCell"/>
</dbReference>
<keyword evidence="8 16" id="KW-1133">Transmembrane helix</keyword>
<feature type="transmembrane region" description="Helical" evidence="16">
    <location>
        <begin position="417"/>
        <end position="437"/>
    </location>
</feature>
<evidence type="ECO:0000256" key="2">
    <source>
        <dbReference type="ARBA" id="ARBA00022448"/>
    </source>
</evidence>
<dbReference type="GO" id="GO:0005525">
    <property type="term" value="F:GTP binding"/>
    <property type="evidence" value="ECO:0007669"/>
    <property type="project" value="UniProtKB-KW"/>
</dbReference>
<evidence type="ECO:0000256" key="7">
    <source>
        <dbReference type="ARBA" id="ARBA00022741"/>
    </source>
</evidence>
<keyword evidence="3" id="KW-1003">Cell membrane</keyword>
<comment type="subcellular location">
    <subcellularLocation>
        <location evidence="1 16">Cell inner membrane</location>
        <topology evidence="1 16">Multi-pass membrane protein</topology>
    </subcellularLocation>
</comment>
<feature type="transmembrane region" description="Helical" evidence="16">
    <location>
        <begin position="333"/>
        <end position="362"/>
    </location>
</feature>
<dbReference type="PANTHER" id="PTHR43185:SF1">
    <property type="entry name" value="FE(2+) TRANSPORTER FEOB"/>
    <property type="match status" value="1"/>
</dbReference>
<evidence type="ECO:0000256" key="6">
    <source>
        <dbReference type="ARBA" id="ARBA00022692"/>
    </source>
</evidence>
<comment type="function">
    <text evidence="16">Probable transporter of a GTP-driven Fe(2+) uptake system.</text>
</comment>
<comment type="caution">
    <text evidence="18">The sequence shown here is derived from an EMBL/GenBank/DDBJ whole genome shotgun (WGS) entry which is preliminary data.</text>
</comment>
<keyword evidence="5" id="KW-0997">Cell inner membrane</keyword>
<evidence type="ECO:0000256" key="15">
    <source>
        <dbReference type="PIRSR" id="PIRSR603373-2"/>
    </source>
</evidence>
<dbReference type="SUPFAM" id="SSF52540">
    <property type="entry name" value="P-loop containing nucleoside triphosphate hydrolases"/>
    <property type="match status" value="1"/>
</dbReference>
<evidence type="ECO:0000256" key="11">
    <source>
        <dbReference type="ARBA" id="ARBA00023134"/>
    </source>
</evidence>
<keyword evidence="9 16" id="KW-0408">Iron</keyword>
<keyword evidence="6 16" id="KW-0812">Transmembrane</keyword>
<keyword evidence="15" id="KW-0479">Metal-binding</keyword>
<keyword evidence="4 16" id="KW-0410">Iron transport</keyword>
<sequence>MLVAVVGNPNVGKTAILNKVAGQNLKVGNWAGVTVEKKEAVIEFNGTKIRLVDLPGIYSLSPYSMEENIARDFLIEEKPDFIVNVIDSTNLERNLYLTTQLMELEIPMVIALNMWDEFEKKGYDIDLELFRELLGIDVIPTVGRNGKGVDELFKTGMNAKVPGVIRYNRKVETYIQDSIDYLSSYEDKLDVDPRWYAIKLLEGDNHTLERFESEKLVKHFDKRREELKNYFKEDVESVISDQRYGHISGILKEILTLPPMDKKELTDKIDSVVLNRILGLPIFFGLIYLVFKFTFEGSAPFITWIEGFINNFIGKWILIGLESISSPDWFTSIVNEGIIGGVGSVLVFIPLLFFLFLFLAILEESGYMSRAAFVMDRIMRSIGLPGKAFVPLLIGFGCNVPAIYATRTLENDTDRKLTALIIPFMSCGARLPVYILFTAVFFRTNQTNIIFSLYLLGIATAVLIGYLLRKTIFKGKEHQLIMELPPYRIPSLKMIWDSIWMRLREFVKKAGTVILAAMILLWVVMNIPYGAKTEDTAYYKVSKTITPIYKPLGFGEPKPVAALIPGMIAKEIVVGSLGQLYKAEGSSEDRDKIRERNILKDAGKQVVGFKDAFFESIEGMFGGLSMGATFSVQEHEETALTRKLRDEFTPLSAYSYMVYILLFIPCVVVMGAIYQEFGPRILMMSIGLTLVAPWIVSFIIYNFGLLFGLG</sequence>
<feature type="transmembrane region" description="Helical" evidence="16">
    <location>
        <begin position="273"/>
        <end position="295"/>
    </location>
</feature>
<evidence type="ECO:0000256" key="5">
    <source>
        <dbReference type="ARBA" id="ARBA00022519"/>
    </source>
</evidence>
<evidence type="ECO:0000256" key="9">
    <source>
        <dbReference type="ARBA" id="ARBA00023004"/>
    </source>
</evidence>
<evidence type="ECO:0000256" key="3">
    <source>
        <dbReference type="ARBA" id="ARBA00022475"/>
    </source>
</evidence>
<dbReference type="Pfam" id="PF02421">
    <property type="entry name" value="FeoB_N"/>
    <property type="match status" value="1"/>
</dbReference>
<feature type="binding site" evidence="14">
    <location>
        <begin position="113"/>
        <end position="116"/>
    </location>
    <ligand>
        <name>GTP</name>
        <dbReference type="ChEBI" id="CHEBI:37565"/>
        <label>1</label>
    </ligand>
</feature>
<dbReference type="NCBIfam" id="TIGR00231">
    <property type="entry name" value="small_GTP"/>
    <property type="match status" value="1"/>
</dbReference>
<feature type="binding site" evidence="14">
    <location>
        <begin position="53"/>
        <end position="56"/>
    </location>
    <ligand>
        <name>GTP</name>
        <dbReference type="ChEBI" id="CHEBI:37565"/>
        <label>1</label>
    </ligand>
</feature>
<feature type="binding site" evidence="15">
    <location>
        <position position="18"/>
    </location>
    <ligand>
        <name>Mg(2+)</name>
        <dbReference type="ChEBI" id="CHEBI:18420"/>
        <label>2</label>
    </ligand>
</feature>
<evidence type="ECO:0000256" key="1">
    <source>
        <dbReference type="ARBA" id="ARBA00004429"/>
    </source>
</evidence>
<dbReference type="Pfam" id="PF17910">
    <property type="entry name" value="FeoB_Cyto"/>
    <property type="match status" value="1"/>
</dbReference>
<feature type="transmembrane region" description="Helical" evidence="16">
    <location>
        <begin position="301"/>
        <end position="321"/>
    </location>
</feature>
<dbReference type="Pfam" id="PF07670">
    <property type="entry name" value="Gate"/>
    <property type="match status" value="2"/>
</dbReference>
<protein>
    <recommendedName>
        <fullName evidence="13 16">Ferrous iron transport protein B</fullName>
    </recommendedName>
</protein>
<dbReference type="CDD" id="cd01879">
    <property type="entry name" value="FeoB"/>
    <property type="match status" value="1"/>
</dbReference>
<dbReference type="PROSITE" id="PS51711">
    <property type="entry name" value="G_FEOB"/>
    <property type="match status" value="1"/>
</dbReference>
<feature type="binding site" evidence="14">
    <location>
        <begin position="7"/>
        <end position="14"/>
    </location>
    <ligand>
        <name>GTP</name>
        <dbReference type="ChEBI" id="CHEBI:37565"/>
        <label>1</label>
    </ligand>
</feature>
<keyword evidence="19" id="KW-1185">Reference proteome</keyword>
<dbReference type="PANTHER" id="PTHR43185">
    <property type="entry name" value="FERROUS IRON TRANSPORT PROTEIN B"/>
    <property type="match status" value="1"/>
</dbReference>
<dbReference type="Proteomes" id="UP000324143">
    <property type="component" value="Unassembled WGS sequence"/>
</dbReference>
<feature type="transmembrane region" description="Helical" evidence="16">
    <location>
        <begin position="653"/>
        <end position="674"/>
    </location>
</feature>
<reference evidence="18" key="1">
    <citation type="submission" date="2019-08" db="EMBL/GenBank/DDBJ databases">
        <title>Genomic characterization of a novel candidate phylum (ARYD3) from a high temperature, high salinity tertiary oil reservoir in north central Oklahoma, USA.</title>
        <authorList>
            <person name="Youssef N.H."/>
            <person name="Yadav A."/>
            <person name="Elshahed M.S."/>
        </authorList>
    </citation>
    <scope>NUCLEOTIDE SEQUENCE [LARGE SCALE GENOMIC DNA]</scope>
    <source>
        <strain evidence="18">ARYD3</strain>
    </source>
</reference>
<feature type="transmembrane region" description="Helical" evidence="16">
    <location>
        <begin position="449"/>
        <end position="468"/>
    </location>
</feature>
<keyword evidence="10" id="KW-0406">Ion transport</keyword>
<keyword evidence="2 16" id="KW-0813">Transport</keyword>
<dbReference type="InterPro" id="IPR050860">
    <property type="entry name" value="FeoB_GTPase"/>
</dbReference>
<dbReference type="InterPro" id="IPR005225">
    <property type="entry name" value="Small_GTP-bd"/>
</dbReference>